<name>A0A5N6SFS7_ASPPS</name>
<proteinExistence type="predicted"/>
<protein>
    <submittedName>
        <fullName evidence="1">Uncharacterized protein</fullName>
    </submittedName>
</protein>
<reference evidence="1 2" key="1">
    <citation type="submission" date="2019-04" db="EMBL/GenBank/DDBJ databases">
        <title>Friends and foes A comparative genomics study of 23 Aspergillus species from section Flavi.</title>
        <authorList>
            <consortium name="DOE Joint Genome Institute"/>
            <person name="Kjaerbolling I."/>
            <person name="Vesth T."/>
            <person name="Frisvad J.C."/>
            <person name="Nybo J.L."/>
            <person name="Theobald S."/>
            <person name="Kildgaard S."/>
            <person name="Isbrandt T."/>
            <person name="Kuo A."/>
            <person name="Sato A."/>
            <person name="Lyhne E.K."/>
            <person name="Kogle M.E."/>
            <person name="Wiebenga A."/>
            <person name="Kun R.S."/>
            <person name="Lubbers R.J."/>
            <person name="Makela M.R."/>
            <person name="Barry K."/>
            <person name="Chovatia M."/>
            <person name="Clum A."/>
            <person name="Daum C."/>
            <person name="Haridas S."/>
            <person name="He G."/>
            <person name="LaButti K."/>
            <person name="Lipzen A."/>
            <person name="Mondo S."/>
            <person name="Riley R."/>
            <person name="Salamov A."/>
            <person name="Simmons B.A."/>
            <person name="Magnuson J.K."/>
            <person name="Henrissat B."/>
            <person name="Mortensen U.H."/>
            <person name="Larsen T.O."/>
            <person name="Devries R.P."/>
            <person name="Grigoriev I.V."/>
            <person name="Machida M."/>
            <person name="Baker S.E."/>
            <person name="Andersen M.R."/>
        </authorList>
    </citation>
    <scope>NUCLEOTIDE SEQUENCE [LARGE SCALE GENOMIC DNA]</scope>
    <source>
        <strain evidence="1 2">CBS 117625</strain>
    </source>
</reference>
<dbReference type="RefSeq" id="XP_031908782.1">
    <property type="nucleotide sequence ID" value="XM_032055902.1"/>
</dbReference>
<keyword evidence="2" id="KW-1185">Reference proteome</keyword>
<dbReference type="GeneID" id="43640112"/>
<dbReference type="Proteomes" id="UP000325672">
    <property type="component" value="Unassembled WGS sequence"/>
</dbReference>
<organism evidence="1 2">
    <name type="scientific">Aspergillus pseudotamarii</name>
    <dbReference type="NCBI Taxonomy" id="132259"/>
    <lineage>
        <taxon>Eukaryota</taxon>
        <taxon>Fungi</taxon>
        <taxon>Dikarya</taxon>
        <taxon>Ascomycota</taxon>
        <taxon>Pezizomycotina</taxon>
        <taxon>Eurotiomycetes</taxon>
        <taxon>Eurotiomycetidae</taxon>
        <taxon>Eurotiales</taxon>
        <taxon>Aspergillaceae</taxon>
        <taxon>Aspergillus</taxon>
        <taxon>Aspergillus subgen. Circumdati</taxon>
    </lineage>
</organism>
<evidence type="ECO:0000313" key="1">
    <source>
        <dbReference type="EMBL" id="KAE8132719.1"/>
    </source>
</evidence>
<evidence type="ECO:0000313" key="2">
    <source>
        <dbReference type="Proteomes" id="UP000325672"/>
    </source>
</evidence>
<gene>
    <name evidence="1" type="ORF">BDV38DRAFT_260340</name>
</gene>
<dbReference type="EMBL" id="ML743627">
    <property type="protein sequence ID" value="KAE8132719.1"/>
    <property type="molecule type" value="Genomic_DNA"/>
</dbReference>
<sequence>MSFFSPSRIMKLNQVLSHALCKSVMAMLKKMWFNTRISIIYYIVSHAPCTVTLLTLHQKQEVGTTADVKGGVMVTAQYQGADLESARDWTWQRTFRALDRLKGNGSPVDPITVTNRS</sequence>
<dbReference type="AlphaFoldDB" id="A0A5N6SFS7"/>
<accession>A0A5N6SFS7</accession>